<keyword evidence="6" id="KW-1185">Reference proteome</keyword>
<dbReference type="SUPFAM" id="SSF53187">
    <property type="entry name" value="Zn-dependent exopeptidases"/>
    <property type="match status" value="1"/>
</dbReference>
<evidence type="ECO:0000256" key="1">
    <source>
        <dbReference type="ARBA" id="ARBA00006247"/>
    </source>
</evidence>
<gene>
    <name evidence="5" type="ORF">C8F04DRAFT_1118388</name>
</gene>
<dbReference type="Gene3D" id="3.40.630.10">
    <property type="entry name" value="Zn peptidases"/>
    <property type="match status" value="1"/>
</dbReference>
<protein>
    <recommendedName>
        <fullName evidence="2">Peptidase M20 domain-containing protein 2</fullName>
    </recommendedName>
</protein>
<dbReference type="AlphaFoldDB" id="A0AAD6SKQ1"/>
<evidence type="ECO:0000256" key="2">
    <source>
        <dbReference type="PIRNR" id="PIRNR037226"/>
    </source>
</evidence>
<evidence type="ECO:0000313" key="6">
    <source>
        <dbReference type="Proteomes" id="UP001218188"/>
    </source>
</evidence>
<dbReference type="EMBL" id="JARJCM010000109">
    <property type="protein sequence ID" value="KAJ7028691.1"/>
    <property type="molecule type" value="Genomic_DNA"/>
</dbReference>
<dbReference type="Pfam" id="PF01546">
    <property type="entry name" value="Peptidase_M20"/>
    <property type="match status" value="1"/>
</dbReference>
<dbReference type="InterPro" id="IPR052030">
    <property type="entry name" value="Peptidase_M20/M20A_hydrolases"/>
</dbReference>
<dbReference type="PIRSF" id="PIRSF037226">
    <property type="entry name" value="Amidohydrolase_ACY1L2_prd"/>
    <property type="match status" value="1"/>
</dbReference>
<dbReference type="CDD" id="cd05672">
    <property type="entry name" value="M20_ACY1L2-like"/>
    <property type="match status" value="1"/>
</dbReference>
<dbReference type="InterPro" id="IPR036264">
    <property type="entry name" value="Bact_exopeptidase_dim_dom"/>
</dbReference>
<reference evidence="5" key="1">
    <citation type="submission" date="2023-03" db="EMBL/GenBank/DDBJ databases">
        <title>Massive genome expansion in bonnet fungi (Mycena s.s.) driven by repeated elements and novel gene families across ecological guilds.</title>
        <authorList>
            <consortium name="Lawrence Berkeley National Laboratory"/>
            <person name="Harder C.B."/>
            <person name="Miyauchi S."/>
            <person name="Viragh M."/>
            <person name="Kuo A."/>
            <person name="Thoen E."/>
            <person name="Andreopoulos B."/>
            <person name="Lu D."/>
            <person name="Skrede I."/>
            <person name="Drula E."/>
            <person name="Henrissat B."/>
            <person name="Morin E."/>
            <person name="Kohler A."/>
            <person name="Barry K."/>
            <person name="LaButti K."/>
            <person name="Morin E."/>
            <person name="Salamov A."/>
            <person name="Lipzen A."/>
            <person name="Mereny Z."/>
            <person name="Hegedus B."/>
            <person name="Baldrian P."/>
            <person name="Stursova M."/>
            <person name="Weitz H."/>
            <person name="Taylor A."/>
            <person name="Grigoriev I.V."/>
            <person name="Nagy L.G."/>
            <person name="Martin F."/>
            <person name="Kauserud H."/>
        </authorList>
    </citation>
    <scope>NUCLEOTIDE SEQUENCE</scope>
    <source>
        <strain evidence="5">CBHHK200</strain>
    </source>
</reference>
<comment type="caution">
    <text evidence="5">The sequence shown here is derived from an EMBL/GenBank/DDBJ whole genome shotgun (WGS) entry which is preliminary data.</text>
</comment>
<dbReference type="Proteomes" id="UP001218188">
    <property type="component" value="Unassembled WGS sequence"/>
</dbReference>
<sequence length="381" mass="41121">MTNIKPQAFEAAPAPPGTVWRPDDTAPAVPVCPDTVYREDILKTIEKTLHGLDGELRKLSVDIHDHPELAYQEHHAHDVLTAFMAEHGFKVTKHHHLETAWLASFENGTGGRTIGINSEMDALQGVGHACGHNLIAISGVAVACAIKAVFEKFNISGKIQILGTPAEEGGSGKVKLLDCGAYKEMTACLMCHPAPGPKGSVSLSSCLALERIHVEYFGHTAHAALSPWEGRNALDAAVLGYNNISALRQQLKPTHRVHGIFEGKDWAPNIIPDYAKFICYVRAPTRAEQKETMKRVLPCFEAAALATGCTSKVTVMGATYDLRQNKALGDEVAHIVRSKYGSIDYEWGIKSASTDFGNVTYAIPALHPGFGVCFPPPSAVV</sequence>
<feature type="region of interest" description="Disordered" evidence="3">
    <location>
        <begin position="1"/>
        <end position="25"/>
    </location>
</feature>
<dbReference type="NCBIfam" id="TIGR01891">
    <property type="entry name" value="amidohydrolases"/>
    <property type="match status" value="1"/>
</dbReference>
<feature type="domain" description="Peptidase M20 dimerisation" evidence="4">
    <location>
        <begin position="212"/>
        <end position="298"/>
    </location>
</feature>
<dbReference type="InterPro" id="IPR017144">
    <property type="entry name" value="Xaa-Arg_dipeptidase"/>
</dbReference>
<evidence type="ECO:0000259" key="4">
    <source>
        <dbReference type="Pfam" id="PF07687"/>
    </source>
</evidence>
<dbReference type="InterPro" id="IPR017439">
    <property type="entry name" value="Amidohydrolase"/>
</dbReference>
<organism evidence="5 6">
    <name type="scientific">Mycena alexandri</name>
    <dbReference type="NCBI Taxonomy" id="1745969"/>
    <lineage>
        <taxon>Eukaryota</taxon>
        <taxon>Fungi</taxon>
        <taxon>Dikarya</taxon>
        <taxon>Basidiomycota</taxon>
        <taxon>Agaricomycotina</taxon>
        <taxon>Agaricomycetes</taxon>
        <taxon>Agaricomycetidae</taxon>
        <taxon>Agaricales</taxon>
        <taxon>Marasmiineae</taxon>
        <taxon>Mycenaceae</taxon>
        <taxon>Mycena</taxon>
    </lineage>
</organism>
<dbReference type="GO" id="GO:0016805">
    <property type="term" value="F:dipeptidase activity"/>
    <property type="evidence" value="ECO:0007669"/>
    <property type="project" value="InterPro"/>
</dbReference>
<comment type="similarity">
    <text evidence="1 2">Belongs to the peptidase M20A family.</text>
</comment>
<accession>A0AAD6SKQ1</accession>
<dbReference type="FunFam" id="3.30.70.360:FF:000004">
    <property type="entry name" value="Peptidase M20 domain-containing protein 2"/>
    <property type="match status" value="1"/>
</dbReference>
<dbReference type="SUPFAM" id="SSF55031">
    <property type="entry name" value="Bacterial exopeptidase dimerisation domain"/>
    <property type="match status" value="1"/>
</dbReference>
<dbReference type="PANTHER" id="PTHR30575">
    <property type="entry name" value="PEPTIDASE M20"/>
    <property type="match status" value="1"/>
</dbReference>
<dbReference type="InterPro" id="IPR011650">
    <property type="entry name" value="Peptidase_M20_dimer"/>
</dbReference>
<name>A0AAD6SKQ1_9AGAR</name>
<dbReference type="Pfam" id="PF07687">
    <property type="entry name" value="M20_dimer"/>
    <property type="match status" value="1"/>
</dbReference>
<evidence type="ECO:0000256" key="3">
    <source>
        <dbReference type="SAM" id="MobiDB-lite"/>
    </source>
</evidence>
<dbReference type="PANTHER" id="PTHR30575:SF0">
    <property type="entry name" value="XAA-ARG DIPEPTIDASE"/>
    <property type="match status" value="1"/>
</dbReference>
<evidence type="ECO:0000313" key="5">
    <source>
        <dbReference type="EMBL" id="KAJ7028691.1"/>
    </source>
</evidence>
<dbReference type="Gene3D" id="3.30.70.360">
    <property type="match status" value="1"/>
</dbReference>
<dbReference type="InterPro" id="IPR002933">
    <property type="entry name" value="Peptidase_M20"/>
</dbReference>
<proteinExistence type="inferred from homology"/>